<name>A0A174IHF0_9BACE</name>
<reference evidence="1 2" key="1">
    <citation type="submission" date="2016-10" db="EMBL/GenBank/DDBJ databases">
        <authorList>
            <person name="de Groot N.N."/>
        </authorList>
    </citation>
    <scope>NUCLEOTIDE SEQUENCE [LARGE SCALE GENOMIC DNA]</scope>
    <source>
        <strain evidence="1 2">NLAE-zl-G339</strain>
    </source>
</reference>
<proteinExistence type="predicted"/>
<dbReference type="AlphaFoldDB" id="A0A174IHF0"/>
<dbReference type="EMBL" id="FNRP01000045">
    <property type="protein sequence ID" value="SEB16972.1"/>
    <property type="molecule type" value="Genomic_DNA"/>
</dbReference>
<accession>A0A174IHF0</accession>
<organism evidence="1 2">
    <name type="scientific">Bacteroides xylanisolvens</name>
    <dbReference type="NCBI Taxonomy" id="371601"/>
    <lineage>
        <taxon>Bacteria</taxon>
        <taxon>Pseudomonadati</taxon>
        <taxon>Bacteroidota</taxon>
        <taxon>Bacteroidia</taxon>
        <taxon>Bacteroidales</taxon>
        <taxon>Bacteroidaceae</taxon>
        <taxon>Bacteroides</taxon>
    </lineage>
</organism>
<gene>
    <name evidence="1" type="ORF">SAMN04487924_14513</name>
</gene>
<evidence type="ECO:0000313" key="1">
    <source>
        <dbReference type="EMBL" id="SEB16972.1"/>
    </source>
</evidence>
<sequence>MKKLRLFIIVVILFIVKSTYAQNEITGFLGVKFGDTNYVAIDILKKKFPQLEYNFPYINIPQISFLGTTFDSLVITFKEGKLVEGTFSLSETTSALLNEYPFRTQEQTQATIKNKQEYIVNKYTQLFNDIGNTFVIKYGKPQFPSEGTAIWRDNKLNSIKINSSIESRNGSNIIYFDGKLAITYQVGMSTDEF</sequence>
<dbReference type="Proteomes" id="UP000183040">
    <property type="component" value="Unassembled WGS sequence"/>
</dbReference>
<dbReference type="RefSeq" id="WP_008771042.1">
    <property type="nucleotide sequence ID" value="NZ_CABKPA010000033.1"/>
</dbReference>
<evidence type="ECO:0000313" key="2">
    <source>
        <dbReference type="Proteomes" id="UP000183040"/>
    </source>
</evidence>
<protein>
    <submittedName>
        <fullName evidence="1">Uncharacterized protein</fullName>
    </submittedName>
</protein>